<proteinExistence type="inferred from homology"/>
<comment type="similarity">
    <text evidence="1">Belongs to the paxM FAD-dependent monooxygenase family.</text>
</comment>
<dbReference type="PRINTS" id="PR00420">
    <property type="entry name" value="RNGMNOXGNASE"/>
</dbReference>
<dbReference type="EMBL" id="MCFA01000047">
    <property type="protein sequence ID" value="ORY12829.1"/>
    <property type="molecule type" value="Genomic_DNA"/>
</dbReference>
<feature type="region of interest" description="Disordered" evidence="6">
    <location>
        <begin position="36"/>
        <end position="55"/>
    </location>
</feature>
<gene>
    <name evidence="8" type="ORF">BCR34DRAFT_586912</name>
</gene>
<evidence type="ECO:0000313" key="9">
    <source>
        <dbReference type="Proteomes" id="UP000193144"/>
    </source>
</evidence>
<reference evidence="8 9" key="1">
    <citation type="submission" date="2016-07" db="EMBL/GenBank/DDBJ databases">
        <title>Pervasive Adenine N6-methylation of Active Genes in Fungi.</title>
        <authorList>
            <consortium name="DOE Joint Genome Institute"/>
            <person name="Mondo S.J."/>
            <person name="Dannebaum R.O."/>
            <person name="Kuo R.C."/>
            <person name="Labutti K."/>
            <person name="Haridas S."/>
            <person name="Kuo A."/>
            <person name="Salamov A."/>
            <person name="Ahrendt S.R."/>
            <person name="Lipzen A."/>
            <person name="Sullivan W."/>
            <person name="Andreopoulos W.B."/>
            <person name="Clum A."/>
            <person name="Lindquist E."/>
            <person name="Daum C."/>
            <person name="Ramamoorthy G.K."/>
            <person name="Gryganskyi A."/>
            <person name="Culley D."/>
            <person name="Magnuson J.K."/>
            <person name="James T.Y."/>
            <person name="O'Malley M.A."/>
            <person name="Stajich J.E."/>
            <person name="Spatafora J.W."/>
            <person name="Visel A."/>
            <person name="Grigoriev I.V."/>
        </authorList>
    </citation>
    <scope>NUCLEOTIDE SEQUENCE [LARGE SCALE GENOMIC DNA]</scope>
    <source>
        <strain evidence="8 9">CBS 115471</strain>
    </source>
</reference>
<dbReference type="PANTHER" id="PTHR13789">
    <property type="entry name" value="MONOOXYGENASE"/>
    <property type="match status" value="1"/>
</dbReference>
<keyword evidence="9" id="KW-1185">Reference proteome</keyword>
<dbReference type="AlphaFoldDB" id="A0A1Y1ZRD9"/>
<evidence type="ECO:0000256" key="1">
    <source>
        <dbReference type="ARBA" id="ARBA00007992"/>
    </source>
</evidence>
<evidence type="ECO:0000256" key="3">
    <source>
        <dbReference type="ARBA" id="ARBA00022827"/>
    </source>
</evidence>
<accession>A0A1Y1ZRD9</accession>
<dbReference type="InterPro" id="IPR050493">
    <property type="entry name" value="FAD-dep_Monooxygenase_BioMet"/>
</dbReference>
<evidence type="ECO:0000256" key="5">
    <source>
        <dbReference type="ARBA" id="ARBA00023033"/>
    </source>
</evidence>
<feature type="compositionally biased region" description="Low complexity" evidence="6">
    <location>
        <begin position="41"/>
        <end position="53"/>
    </location>
</feature>
<comment type="caution">
    <text evidence="8">The sequence shown here is derived from an EMBL/GenBank/DDBJ whole genome shotgun (WGS) entry which is preliminary data.</text>
</comment>
<keyword evidence="2" id="KW-0285">Flavoprotein</keyword>
<sequence>MKIVIVGAGISGISTYLHLLKHLPNPSAHTLVIYESHKPRSSSPSAQPPADSATFDSLSQSTQLVGGGLGISPNGMRILLTLDKALHDAVAAQGFCVENFIFKGANGWTLGTQKTGDGKVKAIDDKEEFCIASSRHGLWETMFKHAIEVGGSGAIKYRRVVSIVREANEGAGIVVKFEDGGEEMVDLVIGADGVKSVCRTALFGTEEKYAPKYIGQSGVGGFLSLPMSSIVASKAMTFTFGPNGFFGYSSSGPTPPNLMWWSTFETSSVPSIKDMDAAVIKKALVERHKNWKDPILHDIIKNADVESVYPTWTVPELPHWGERGIVLVGDSCHAMDPTTGQGASQGLEDSKTLALLIAECLKRAETEHRGIETEKDAVDLAIKLYHEIRSPRVAEIVERGKKLAGKKANVGPVMEYVTYFFLWLMMAVPSIGKFLLGDVLRSLNTWSAEEEVHKVLQKLEDSS</sequence>
<keyword evidence="5" id="KW-0503">Monooxygenase</keyword>
<evidence type="ECO:0000256" key="4">
    <source>
        <dbReference type="ARBA" id="ARBA00023002"/>
    </source>
</evidence>
<dbReference type="InterPro" id="IPR002938">
    <property type="entry name" value="FAD-bd"/>
</dbReference>
<dbReference type="OrthoDB" id="16820at2759"/>
<keyword evidence="4" id="KW-0560">Oxidoreductase</keyword>
<dbReference type="GO" id="GO:0071949">
    <property type="term" value="F:FAD binding"/>
    <property type="evidence" value="ECO:0007669"/>
    <property type="project" value="InterPro"/>
</dbReference>
<keyword evidence="3" id="KW-0274">FAD</keyword>
<evidence type="ECO:0000313" key="8">
    <source>
        <dbReference type="EMBL" id="ORY12829.1"/>
    </source>
</evidence>
<name>A0A1Y1ZRD9_9PLEO</name>
<dbReference type="Gene3D" id="3.50.50.60">
    <property type="entry name" value="FAD/NAD(P)-binding domain"/>
    <property type="match status" value="1"/>
</dbReference>
<dbReference type="Proteomes" id="UP000193144">
    <property type="component" value="Unassembled WGS sequence"/>
</dbReference>
<dbReference type="STRING" id="1231657.A0A1Y1ZRD9"/>
<evidence type="ECO:0000256" key="2">
    <source>
        <dbReference type="ARBA" id="ARBA00022630"/>
    </source>
</evidence>
<feature type="domain" description="FAD-binding" evidence="7">
    <location>
        <begin position="140"/>
        <end position="366"/>
    </location>
</feature>
<evidence type="ECO:0000256" key="6">
    <source>
        <dbReference type="SAM" id="MobiDB-lite"/>
    </source>
</evidence>
<dbReference type="Pfam" id="PF01494">
    <property type="entry name" value="FAD_binding_3"/>
    <property type="match status" value="1"/>
</dbReference>
<dbReference type="InterPro" id="IPR036188">
    <property type="entry name" value="FAD/NAD-bd_sf"/>
</dbReference>
<dbReference type="PANTHER" id="PTHR13789:SF309">
    <property type="entry name" value="PUTATIVE (AFU_ORTHOLOGUE AFUA_6G14510)-RELATED"/>
    <property type="match status" value="1"/>
</dbReference>
<dbReference type="SUPFAM" id="SSF51905">
    <property type="entry name" value="FAD/NAD(P)-binding domain"/>
    <property type="match status" value="1"/>
</dbReference>
<protein>
    <recommendedName>
        <fullName evidence="7">FAD-binding domain-containing protein</fullName>
    </recommendedName>
</protein>
<dbReference type="GO" id="GO:0004497">
    <property type="term" value="F:monooxygenase activity"/>
    <property type="evidence" value="ECO:0007669"/>
    <property type="project" value="UniProtKB-KW"/>
</dbReference>
<evidence type="ECO:0000259" key="7">
    <source>
        <dbReference type="Pfam" id="PF01494"/>
    </source>
</evidence>
<organism evidence="8 9">
    <name type="scientific">Clohesyomyces aquaticus</name>
    <dbReference type="NCBI Taxonomy" id="1231657"/>
    <lineage>
        <taxon>Eukaryota</taxon>
        <taxon>Fungi</taxon>
        <taxon>Dikarya</taxon>
        <taxon>Ascomycota</taxon>
        <taxon>Pezizomycotina</taxon>
        <taxon>Dothideomycetes</taxon>
        <taxon>Pleosporomycetidae</taxon>
        <taxon>Pleosporales</taxon>
        <taxon>Lindgomycetaceae</taxon>
        <taxon>Clohesyomyces</taxon>
    </lineage>
</organism>